<dbReference type="GO" id="GO:0046872">
    <property type="term" value="F:metal ion binding"/>
    <property type="evidence" value="ECO:0007669"/>
    <property type="project" value="TreeGrafter"/>
</dbReference>
<dbReference type="Proteomes" id="UP000626092">
    <property type="component" value="Unassembled WGS sequence"/>
</dbReference>
<dbReference type="HAMAP" id="MF_00580">
    <property type="entry name" value="CH10"/>
    <property type="match status" value="1"/>
</dbReference>
<dbReference type="InterPro" id="IPR037124">
    <property type="entry name" value="Chaperonin_GroES_sf"/>
</dbReference>
<protein>
    <recommendedName>
        <fullName evidence="4">20 kDa chaperonin, chloroplastic</fullName>
    </recommendedName>
    <alternativeName>
        <fullName evidence="3">Chaperonin 10</fullName>
    </alternativeName>
    <alternativeName>
        <fullName evidence="5">Protein Cpn21</fullName>
    </alternativeName>
</protein>
<proteinExistence type="inferred from homology"/>
<dbReference type="Gene3D" id="2.30.33.40">
    <property type="entry name" value="GroES chaperonin"/>
    <property type="match status" value="2"/>
</dbReference>
<dbReference type="GO" id="GO:0051087">
    <property type="term" value="F:protein-folding chaperone binding"/>
    <property type="evidence" value="ECO:0007669"/>
    <property type="project" value="TreeGrafter"/>
</dbReference>
<dbReference type="GO" id="GO:0005524">
    <property type="term" value="F:ATP binding"/>
    <property type="evidence" value="ECO:0007669"/>
    <property type="project" value="InterPro"/>
</dbReference>
<evidence type="ECO:0000256" key="5">
    <source>
        <dbReference type="ARBA" id="ARBA00079398"/>
    </source>
</evidence>
<dbReference type="AlphaFoldDB" id="A0A834LG37"/>
<evidence type="ECO:0000256" key="1">
    <source>
        <dbReference type="ARBA" id="ARBA00006975"/>
    </source>
</evidence>
<dbReference type="GO" id="GO:0051082">
    <property type="term" value="F:unfolded protein binding"/>
    <property type="evidence" value="ECO:0007669"/>
    <property type="project" value="TreeGrafter"/>
</dbReference>
<name>A0A834LG37_RHOSS</name>
<dbReference type="GO" id="GO:0044183">
    <property type="term" value="F:protein folding chaperone"/>
    <property type="evidence" value="ECO:0007669"/>
    <property type="project" value="InterPro"/>
</dbReference>
<dbReference type="OrthoDB" id="184876at2759"/>
<dbReference type="InterPro" id="IPR018369">
    <property type="entry name" value="Chaprnonin_Cpn10_CS"/>
</dbReference>
<dbReference type="FunFam" id="2.30.33.40:FF:000001">
    <property type="entry name" value="10 kDa chaperonin"/>
    <property type="match status" value="1"/>
</dbReference>
<dbReference type="InterPro" id="IPR011032">
    <property type="entry name" value="GroES-like_sf"/>
</dbReference>
<dbReference type="GO" id="GO:0005739">
    <property type="term" value="C:mitochondrion"/>
    <property type="evidence" value="ECO:0007669"/>
    <property type="project" value="TreeGrafter"/>
</dbReference>
<comment type="similarity">
    <text evidence="1 6">Belongs to the GroES chaperonin family.</text>
</comment>
<evidence type="ECO:0000256" key="6">
    <source>
        <dbReference type="RuleBase" id="RU003479"/>
    </source>
</evidence>
<dbReference type="GO" id="GO:0009507">
    <property type="term" value="C:chloroplast"/>
    <property type="evidence" value="ECO:0007669"/>
    <property type="project" value="TreeGrafter"/>
</dbReference>
<sequence length="349" mass="37695">MATIQLTASSILAGNLFSFEGFRPSKVRISSVAVKQVRPSLSSFRSLVVKASTTVAPKLSSCLRKLKADNNAVLELVFYIYFLKLNFSSWPKMLTLVQFLNSLSFVHSGSCCDGFSISKHTLLKPLGDRVLVKVKPANEQTVGGILLPSSVQSKPQGGEVVAVGDDKVVRPYKIDRSVTGTQVVYSKFSGTEVEFNGSNHLILKEEDIIGILETDDMKDLKPLNDQVLLKVTKAEEKTAGGLYLTSAAKEMKPSTATVKESEIETGRKDNNGSILPDAICYFLDFAHSEAFVVIAVGPGCLDGKGDRQPLPVSPGDTVLYSKFSGNDFKGIDGSLYVVLKASELMAVLS</sequence>
<dbReference type="CDD" id="cd00320">
    <property type="entry name" value="cpn10"/>
    <property type="match status" value="2"/>
</dbReference>
<organism evidence="7 8">
    <name type="scientific">Rhododendron simsii</name>
    <name type="common">Sims's rhododendron</name>
    <dbReference type="NCBI Taxonomy" id="118357"/>
    <lineage>
        <taxon>Eukaryota</taxon>
        <taxon>Viridiplantae</taxon>
        <taxon>Streptophyta</taxon>
        <taxon>Embryophyta</taxon>
        <taxon>Tracheophyta</taxon>
        <taxon>Spermatophyta</taxon>
        <taxon>Magnoliopsida</taxon>
        <taxon>eudicotyledons</taxon>
        <taxon>Gunneridae</taxon>
        <taxon>Pentapetalae</taxon>
        <taxon>asterids</taxon>
        <taxon>Ericales</taxon>
        <taxon>Ericaceae</taxon>
        <taxon>Ericoideae</taxon>
        <taxon>Rhodoreae</taxon>
        <taxon>Rhododendron</taxon>
    </lineage>
</organism>
<accession>A0A834LG37</accession>
<gene>
    <name evidence="7" type="ORF">RHSIM_Rhsim09G0198900</name>
</gene>
<evidence type="ECO:0000256" key="2">
    <source>
        <dbReference type="ARBA" id="ARBA00023186"/>
    </source>
</evidence>
<evidence type="ECO:0000256" key="4">
    <source>
        <dbReference type="ARBA" id="ARBA00073031"/>
    </source>
</evidence>
<dbReference type="SUPFAM" id="SSF50129">
    <property type="entry name" value="GroES-like"/>
    <property type="match status" value="3"/>
</dbReference>
<dbReference type="EMBL" id="WJXA01000009">
    <property type="protein sequence ID" value="KAF7132541.1"/>
    <property type="molecule type" value="Genomic_DNA"/>
</dbReference>
<dbReference type="InterPro" id="IPR020818">
    <property type="entry name" value="Chaperonin_GroES"/>
</dbReference>
<dbReference type="PANTHER" id="PTHR10772:SF40">
    <property type="entry name" value="(RAPE) HYPOTHETICAL PROTEIN"/>
    <property type="match status" value="1"/>
</dbReference>
<reference evidence="7" key="1">
    <citation type="submission" date="2019-11" db="EMBL/GenBank/DDBJ databases">
        <authorList>
            <person name="Liu Y."/>
            <person name="Hou J."/>
            <person name="Li T.-Q."/>
            <person name="Guan C.-H."/>
            <person name="Wu X."/>
            <person name="Wu H.-Z."/>
            <person name="Ling F."/>
            <person name="Zhang R."/>
            <person name="Shi X.-G."/>
            <person name="Ren J.-P."/>
            <person name="Chen E.-F."/>
            <person name="Sun J.-M."/>
        </authorList>
    </citation>
    <scope>NUCLEOTIDE SEQUENCE</scope>
    <source>
        <strain evidence="7">Adult_tree_wgs_1</strain>
        <tissue evidence="7">Leaves</tissue>
    </source>
</reference>
<evidence type="ECO:0000313" key="8">
    <source>
        <dbReference type="Proteomes" id="UP000626092"/>
    </source>
</evidence>
<dbReference type="PROSITE" id="PS00681">
    <property type="entry name" value="CHAPERONINS_CPN10"/>
    <property type="match status" value="1"/>
</dbReference>
<evidence type="ECO:0000313" key="7">
    <source>
        <dbReference type="EMBL" id="KAF7132541.1"/>
    </source>
</evidence>
<dbReference type="SMART" id="SM00883">
    <property type="entry name" value="Cpn10"/>
    <property type="match status" value="2"/>
</dbReference>
<keyword evidence="2 6" id="KW-0143">Chaperone</keyword>
<evidence type="ECO:0000256" key="3">
    <source>
        <dbReference type="ARBA" id="ARBA00031971"/>
    </source>
</evidence>
<dbReference type="Pfam" id="PF00166">
    <property type="entry name" value="Cpn10"/>
    <property type="match status" value="3"/>
</dbReference>
<dbReference type="PANTHER" id="PTHR10772">
    <property type="entry name" value="10 KDA HEAT SHOCK PROTEIN"/>
    <property type="match status" value="1"/>
</dbReference>
<dbReference type="PRINTS" id="PR00297">
    <property type="entry name" value="CHAPERONIN10"/>
</dbReference>
<keyword evidence="8" id="KW-1185">Reference proteome</keyword>
<comment type="caution">
    <text evidence="7">The sequence shown here is derived from an EMBL/GenBank/DDBJ whole genome shotgun (WGS) entry which is preliminary data.</text>
</comment>